<name>A0A445DI01_ARAHY</name>
<dbReference type="EMBL" id="SDMP01000004">
    <property type="protein sequence ID" value="RYR62808.1"/>
    <property type="molecule type" value="Genomic_DNA"/>
</dbReference>
<dbReference type="AlphaFoldDB" id="A0A445DI01"/>
<evidence type="ECO:0000313" key="1">
    <source>
        <dbReference type="EMBL" id="RYR62808.1"/>
    </source>
</evidence>
<keyword evidence="2" id="KW-1185">Reference proteome</keyword>
<protein>
    <submittedName>
        <fullName evidence="1">Uncharacterized protein</fullName>
    </submittedName>
</protein>
<accession>A0A445DI01</accession>
<evidence type="ECO:0000313" key="2">
    <source>
        <dbReference type="Proteomes" id="UP000289738"/>
    </source>
</evidence>
<dbReference type="Proteomes" id="UP000289738">
    <property type="component" value="Chromosome A04"/>
</dbReference>
<comment type="caution">
    <text evidence="1">The sequence shown here is derived from an EMBL/GenBank/DDBJ whole genome shotgun (WGS) entry which is preliminary data.</text>
</comment>
<organism evidence="1 2">
    <name type="scientific">Arachis hypogaea</name>
    <name type="common">Peanut</name>
    <dbReference type="NCBI Taxonomy" id="3818"/>
    <lineage>
        <taxon>Eukaryota</taxon>
        <taxon>Viridiplantae</taxon>
        <taxon>Streptophyta</taxon>
        <taxon>Embryophyta</taxon>
        <taxon>Tracheophyta</taxon>
        <taxon>Spermatophyta</taxon>
        <taxon>Magnoliopsida</taxon>
        <taxon>eudicotyledons</taxon>
        <taxon>Gunneridae</taxon>
        <taxon>Pentapetalae</taxon>
        <taxon>rosids</taxon>
        <taxon>fabids</taxon>
        <taxon>Fabales</taxon>
        <taxon>Fabaceae</taxon>
        <taxon>Papilionoideae</taxon>
        <taxon>50 kb inversion clade</taxon>
        <taxon>dalbergioids sensu lato</taxon>
        <taxon>Dalbergieae</taxon>
        <taxon>Pterocarpus clade</taxon>
        <taxon>Arachis</taxon>
    </lineage>
</organism>
<gene>
    <name evidence="1" type="ORF">Ahy_A04g020563</name>
</gene>
<reference evidence="1 2" key="1">
    <citation type="submission" date="2019-01" db="EMBL/GenBank/DDBJ databases">
        <title>Sequencing of cultivated peanut Arachis hypogaea provides insights into genome evolution and oil improvement.</title>
        <authorList>
            <person name="Chen X."/>
        </authorList>
    </citation>
    <scope>NUCLEOTIDE SEQUENCE [LARGE SCALE GENOMIC DNA]</scope>
    <source>
        <strain evidence="2">cv. Fuhuasheng</strain>
        <tissue evidence="1">Leaves</tissue>
    </source>
</reference>
<sequence length="198" mass="22621">MEKSVLVEFCRCITRPLMNVFKLLVGMSYTLVRREQGGGYLQKTLRRSSHYSKTRDIPRVTITASIVLVEFCRCIARPSMNVFKLLVGMSYTSARREQGGGYLQKTLRRSSQTLHSSLKFQFHLFSAFHHVSPLSSVLFCIFCVPKALILSKIFSQSVDFKLWLIIENGPKIPKKIVGGVEIEKSEDEFDKEDMNNMG</sequence>
<proteinExistence type="predicted"/>